<dbReference type="InterPro" id="IPR002123">
    <property type="entry name" value="Plipid/glycerol_acylTrfase"/>
</dbReference>
<proteinExistence type="inferred from homology"/>
<evidence type="ECO:0000256" key="10">
    <source>
        <dbReference type="ARBA" id="ARBA00023315"/>
    </source>
</evidence>
<feature type="transmembrane region" description="Helical" evidence="11">
    <location>
        <begin position="234"/>
        <end position="256"/>
    </location>
</feature>
<reference evidence="15" key="3">
    <citation type="journal article" date="2020" name="Plant Biotechnol. J.">
        <title>The pomegranate (Punica granatum L.) draft genome dissects genetic divergence between soft- and hard-seeded cultivars.</title>
        <authorList>
            <person name="Luo X."/>
            <person name="Li H."/>
            <person name="Wu Z."/>
            <person name="Yao W."/>
            <person name="Zhao P."/>
            <person name="Cao D."/>
            <person name="Yu H."/>
            <person name="Li K."/>
            <person name="Poudel K."/>
            <person name="Zhao D."/>
            <person name="Zhang F."/>
            <person name="Xia X."/>
            <person name="Chen L."/>
            <person name="Wang Q."/>
            <person name="Jing D."/>
            <person name="Cao S."/>
        </authorList>
    </citation>
    <scope>NUCLEOTIDE SEQUENCE [LARGE SCALE GENOMIC DNA]</scope>
</reference>
<keyword evidence="10" id="KW-0012">Acyltransferase</keyword>
<evidence type="ECO:0000256" key="1">
    <source>
        <dbReference type="ARBA" id="ARBA00004141"/>
    </source>
</evidence>
<keyword evidence="5 11" id="KW-0812">Transmembrane</keyword>
<keyword evidence="4" id="KW-0808">Transferase</keyword>
<feature type="transmembrane region" description="Helical" evidence="11">
    <location>
        <begin position="26"/>
        <end position="56"/>
    </location>
</feature>
<reference evidence="13" key="2">
    <citation type="submission" date="2017-06" db="EMBL/GenBank/DDBJ databases">
        <title>The pomegranate genome and the genomics of punicalagin biosynthesis.</title>
        <authorList>
            <person name="Xu C."/>
        </authorList>
    </citation>
    <scope>NUCLEOTIDE SEQUENCE [LARGE SCALE GENOMIC DNA]</scope>
    <source>
        <tissue evidence="13">Fresh leaf</tissue>
    </source>
</reference>
<reference evidence="16" key="4">
    <citation type="submission" date="2025-04" db="UniProtKB">
        <authorList>
            <consortium name="RefSeq"/>
        </authorList>
    </citation>
    <scope>IDENTIFICATION</scope>
    <source>
        <tissue evidence="16">Leaf</tissue>
    </source>
</reference>
<dbReference type="Proteomes" id="UP000515151">
    <property type="component" value="Chromosome 5"/>
</dbReference>
<dbReference type="Proteomes" id="UP000197138">
    <property type="component" value="Unassembled WGS sequence"/>
</dbReference>
<comment type="subcellular location">
    <subcellularLocation>
        <location evidence="1">Membrane</location>
        <topology evidence="1">Multi-pass membrane protein</topology>
    </subcellularLocation>
</comment>
<evidence type="ECO:0000313" key="14">
    <source>
        <dbReference type="Proteomes" id="UP000197138"/>
    </source>
</evidence>
<evidence type="ECO:0000256" key="6">
    <source>
        <dbReference type="ARBA" id="ARBA00022989"/>
    </source>
</evidence>
<keyword evidence="8" id="KW-0594">Phospholipid biosynthesis</keyword>
<evidence type="ECO:0000256" key="8">
    <source>
        <dbReference type="ARBA" id="ARBA00023209"/>
    </source>
</evidence>
<keyword evidence="6 11" id="KW-1133">Transmembrane helix</keyword>
<dbReference type="PANTHER" id="PTHR15486">
    <property type="entry name" value="ANCIENT UBIQUITOUS PROTEIN"/>
    <property type="match status" value="1"/>
</dbReference>
<keyword evidence="3" id="KW-0444">Lipid biosynthesis</keyword>
<organism evidence="13 14">
    <name type="scientific">Punica granatum</name>
    <name type="common">Pomegranate</name>
    <dbReference type="NCBI Taxonomy" id="22663"/>
    <lineage>
        <taxon>Eukaryota</taxon>
        <taxon>Viridiplantae</taxon>
        <taxon>Streptophyta</taxon>
        <taxon>Embryophyta</taxon>
        <taxon>Tracheophyta</taxon>
        <taxon>Spermatophyta</taxon>
        <taxon>Magnoliopsida</taxon>
        <taxon>eudicotyledons</taxon>
        <taxon>Gunneridae</taxon>
        <taxon>Pentapetalae</taxon>
        <taxon>rosids</taxon>
        <taxon>malvids</taxon>
        <taxon>Myrtales</taxon>
        <taxon>Lythraceae</taxon>
        <taxon>Punica</taxon>
    </lineage>
</organism>
<evidence type="ECO:0000256" key="2">
    <source>
        <dbReference type="ARBA" id="ARBA00007937"/>
    </source>
</evidence>
<dbReference type="AlphaFoldDB" id="A0A218W4V2"/>
<comment type="similarity">
    <text evidence="2">Belongs to the GPAT/DAPAT family.</text>
</comment>
<name>A0A218W4V2_PUNGR</name>
<evidence type="ECO:0000256" key="7">
    <source>
        <dbReference type="ARBA" id="ARBA00023136"/>
    </source>
</evidence>
<dbReference type="SMART" id="SM00563">
    <property type="entry name" value="PlsC"/>
    <property type="match status" value="1"/>
</dbReference>
<evidence type="ECO:0000259" key="12">
    <source>
        <dbReference type="SMART" id="SM00563"/>
    </source>
</evidence>
<dbReference type="CDD" id="cd06551">
    <property type="entry name" value="LPLAT"/>
    <property type="match status" value="1"/>
</dbReference>
<keyword evidence="7 11" id="KW-0472">Membrane</keyword>
<dbReference type="GO" id="GO:0016020">
    <property type="term" value="C:membrane"/>
    <property type="evidence" value="ECO:0007669"/>
    <property type="project" value="UniProtKB-SubCell"/>
</dbReference>
<sequence>MGDRLGQTVASDLEGTLLLSRSPFPYFFLVALEAGSPIRALALLLAFPVIHVLNLFQSCESMAIKIYIFISFAGLKIRDIELVSRAVLPKFYADDVHPETWRVFSSYEKRYVISVCPRVMLEPFAKAFLGADKVIVTDLEVSRSRRATGFVKKPGGVLVGWRRREALEEEFGVEGLDLGLVNNDQYGCDFMSMCKESYMISRATNWEPLPRNKFHSRVIFHDGRLVQRPTPSTAVLIFLWLPIGVLLSILRIYLIICLPHRIHLLGCRLLGIRIMSRGRLEAHQQPLHSGGRRSVLFVCNHRTVQDPIALSIVLGRKVTAVTYGISRFSELISPIRTVSLLRERDKDAVTMKKLLEEGDVVVFPEGTTCREPFLLRFSALFAELSDRIVPVAINTKLSMFHGTTARGHKMLDPYFMLMNPMPCCEVTFLDQLPPDLTCISGGRSAIEVANNVQRAVAAVLRFECTTLTRREKYYALAGTDGRVTSRKQKS</sequence>
<evidence type="ECO:0000313" key="15">
    <source>
        <dbReference type="Proteomes" id="UP000515151"/>
    </source>
</evidence>
<evidence type="ECO:0000313" key="16">
    <source>
        <dbReference type="RefSeq" id="XP_031397270.1"/>
    </source>
</evidence>
<feature type="domain" description="Phospholipid/glycerol acyltransferase" evidence="12">
    <location>
        <begin position="295"/>
        <end position="396"/>
    </location>
</feature>
<dbReference type="GO" id="GO:0008654">
    <property type="term" value="P:phospholipid biosynthetic process"/>
    <property type="evidence" value="ECO:0007669"/>
    <property type="project" value="UniProtKB-KW"/>
</dbReference>
<protein>
    <submittedName>
        <fullName evidence="16">Glycerol-3-phosphate 2-O-acyltransferase 6-like</fullName>
    </submittedName>
</protein>
<keyword evidence="15" id="KW-1185">Reference proteome</keyword>
<dbReference type="EMBL" id="MTKT01005400">
    <property type="protein sequence ID" value="OWM67132.1"/>
    <property type="molecule type" value="Genomic_DNA"/>
</dbReference>
<dbReference type="Pfam" id="PF23270">
    <property type="entry name" value="HAD_RAM2_N"/>
    <property type="match status" value="1"/>
</dbReference>
<evidence type="ECO:0000313" key="13">
    <source>
        <dbReference type="EMBL" id="OWM67132.1"/>
    </source>
</evidence>
<dbReference type="OrthoDB" id="1854593at2759"/>
<accession>A0A218W4V2</accession>
<dbReference type="GO" id="GO:0016791">
    <property type="term" value="F:phosphatase activity"/>
    <property type="evidence" value="ECO:0007669"/>
    <property type="project" value="TreeGrafter"/>
</dbReference>
<evidence type="ECO:0000256" key="11">
    <source>
        <dbReference type="SAM" id="Phobius"/>
    </source>
</evidence>
<dbReference type="RefSeq" id="XP_031397270.1">
    <property type="nucleotide sequence ID" value="XM_031541410.1"/>
</dbReference>
<keyword evidence="9" id="KW-1208">Phospholipid metabolism</keyword>
<dbReference type="Pfam" id="PF01553">
    <property type="entry name" value="Acyltransferase"/>
    <property type="match status" value="1"/>
</dbReference>
<evidence type="ECO:0000256" key="9">
    <source>
        <dbReference type="ARBA" id="ARBA00023264"/>
    </source>
</evidence>
<dbReference type="PANTHER" id="PTHR15486:SF49">
    <property type="entry name" value="GLYCEROL-3-PHOSPHATE 2-O-ACYLTRANSFERASE 6"/>
    <property type="match status" value="1"/>
</dbReference>
<evidence type="ECO:0000256" key="3">
    <source>
        <dbReference type="ARBA" id="ARBA00022516"/>
    </source>
</evidence>
<dbReference type="GO" id="GO:0090447">
    <property type="term" value="F:glycerol-3-phosphate 2-O-acyltransferase activity"/>
    <property type="evidence" value="ECO:0007669"/>
    <property type="project" value="TreeGrafter"/>
</dbReference>
<dbReference type="GeneID" id="116208147"/>
<keyword evidence="8" id="KW-0443">Lipid metabolism</keyword>
<dbReference type="InterPro" id="IPR056462">
    <property type="entry name" value="HAD_RAM2/GPAT1-8"/>
</dbReference>
<evidence type="ECO:0000256" key="5">
    <source>
        <dbReference type="ARBA" id="ARBA00022692"/>
    </source>
</evidence>
<evidence type="ECO:0000256" key="4">
    <source>
        <dbReference type="ARBA" id="ARBA00022679"/>
    </source>
</evidence>
<gene>
    <name evidence="16" type="primary">LOC116208147</name>
    <name evidence="13" type="ORF">CDL15_Pgr000584</name>
</gene>
<dbReference type="SUPFAM" id="SSF69593">
    <property type="entry name" value="Glycerol-3-phosphate (1)-acyltransferase"/>
    <property type="match status" value="1"/>
</dbReference>
<dbReference type="GO" id="GO:0010143">
    <property type="term" value="P:cutin biosynthetic process"/>
    <property type="evidence" value="ECO:0007669"/>
    <property type="project" value="TreeGrafter"/>
</dbReference>
<reference evidence="14" key="1">
    <citation type="journal article" date="2017" name="Plant J.">
        <title>The pomegranate (Punica granatum L.) genome and the genomics of punicalagin biosynthesis.</title>
        <authorList>
            <person name="Qin G."/>
            <person name="Xu C."/>
            <person name="Ming R."/>
            <person name="Tang H."/>
            <person name="Guyot R."/>
            <person name="Kramer E.M."/>
            <person name="Hu Y."/>
            <person name="Yi X."/>
            <person name="Qi Y."/>
            <person name="Xu X."/>
            <person name="Gao Z."/>
            <person name="Pan H."/>
            <person name="Jian J."/>
            <person name="Tian Y."/>
            <person name="Yue Z."/>
            <person name="Xu Y."/>
        </authorList>
    </citation>
    <scope>NUCLEOTIDE SEQUENCE [LARGE SCALE GENOMIC DNA]</scope>
    <source>
        <strain evidence="14">cv. Dabenzi</strain>
    </source>
</reference>